<evidence type="ECO:0000256" key="5">
    <source>
        <dbReference type="ARBA" id="ARBA00023242"/>
    </source>
</evidence>
<dbReference type="InterPro" id="IPR011598">
    <property type="entry name" value="bHLH_dom"/>
</dbReference>
<organism evidence="7 8">
    <name type="scientific">Patella caerulea</name>
    <name type="common">Rayed Mediterranean limpet</name>
    <dbReference type="NCBI Taxonomy" id="87958"/>
    <lineage>
        <taxon>Eukaryota</taxon>
        <taxon>Metazoa</taxon>
        <taxon>Spiralia</taxon>
        <taxon>Lophotrochozoa</taxon>
        <taxon>Mollusca</taxon>
        <taxon>Gastropoda</taxon>
        <taxon>Patellogastropoda</taxon>
        <taxon>Patelloidea</taxon>
        <taxon>Patellidae</taxon>
        <taxon>Patella</taxon>
    </lineage>
</organism>
<dbReference type="GO" id="GO:0005737">
    <property type="term" value="C:cytoplasm"/>
    <property type="evidence" value="ECO:0007669"/>
    <property type="project" value="InterPro"/>
</dbReference>
<reference evidence="7 8" key="1">
    <citation type="submission" date="2024-01" db="EMBL/GenBank/DDBJ databases">
        <title>The genome of the rayed Mediterranean limpet Patella caerulea (Linnaeus, 1758).</title>
        <authorList>
            <person name="Anh-Thu Weber A."/>
            <person name="Halstead-Nussloch G."/>
        </authorList>
    </citation>
    <scope>NUCLEOTIDE SEQUENCE [LARGE SCALE GENOMIC DNA]</scope>
    <source>
        <strain evidence="7">AATW-2023a</strain>
        <tissue evidence="7">Whole specimen</tissue>
    </source>
</reference>
<dbReference type="SUPFAM" id="SSF47459">
    <property type="entry name" value="HLH, helix-loop-helix DNA-binding domain"/>
    <property type="match status" value="1"/>
</dbReference>
<evidence type="ECO:0000313" key="7">
    <source>
        <dbReference type="EMBL" id="KAK6179862.1"/>
    </source>
</evidence>
<evidence type="ECO:0000256" key="2">
    <source>
        <dbReference type="ARBA" id="ARBA00022491"/>
    </source>
</evidence>
<keyword evidence="4" id="KW-0804">Transcription</keyword>
<evidence type="ECO:0000313" key="8">
    <source>
        <dbReference type="Proteomes" id="UP001347796"/>
    </source>
</evidence>
<evidence type="ECO:0000256" key="1">
    <source>
        <dbReference type="ARBA" id="ARBA00004123"/>
    </source>
</evidence>
<name>A0AAN8PL12_PATCE</name>
<dbReference type="InterPro" id="IPR026052">
    <property type="entry name" value="DNA-bd_prot-inh"/>
</dbReference>
<dbReference type="GO" id="GO:0000122">
    <property type="term" value="P:negative regulation of transcription by RNA polymerase II"/>
    <property type="evidence" value="ECO:0007669"/>
    <property type="project" value="InterPro"/>
</dbReference>
<comment type="subcellular location">
    <subcellularLocation>
        <location evidence="1">Nucleus</location>
    </subcellularLocation>
</comment>
<gene>
    <name evidence="7" type="ORF">SNE40_012120</name>
</gene>
<dbReference type="GO" id="GO:0030154">
    <property type="term" value="P:cell differentiation"/>
    <property type="evidence" value="ECO:0007669"/>
    <property type="project" value="TreeGrafter"/>
</dbReference>
<evidence type="ECO:0000259" key="6">
    <source>
        <dbReference type="PROSITE" id="PS50888"/>
    </source>
</evidence>
<dbReference type="Proteomes" id="UP001347796">
    <property type="component" value="Unassembled WGS sequence"/>
</dbReference>
<keyword evidence="8" id="KW-1185">Reference proteome</keyword>
<evidence type="ECO:0000256" key="3">
    <source>
        <dbReference type="ARBA" id="ARBA00023015"/>
    </source>
</evidence>
<dbReference type="Gene3D" id="4.10.280.10">
    <property type="entry name" value="Helix-loop-helix DNA-binding domain"/>
    <property type="match status" value="1"/>
</dbReference>
<sequence>MKAVVETRVPSTDFGIKELKITKGKFDDGAEMTACFHKLKDLVPTVNHGQKISKKDLLQHVIDYILDLELALEFHPTKSGFPQISAISRTPLSEKPASNSLRKENFNCVRDIEMEEAELRPPSK</sequence>
<accession>A0AAN8PL12</accession>
<dbReference type="GO" id="GO:0005634">
    <property type="term" value="C:nucleus"/>
    <property type="evidence" value="ECO:0007669"/>
    <property type="project" value="UniProtKB-SubCell"/>
</dbReference>
<dbReference type="AlphaFoldDB" id="A0AAN8PL12"/>
<proteinExistence type="predicted"/>
<dbReference type="GO" id="GO:0032922">
    <property type="term" value="P:circadian regulation of gene expression"/>
    <property type="evidence" value="ECO:0007669"/>
    <property type="project" value="TreeGrafter"/>
</dbReference>
<comment type="caution">
    <text evidence="7">The sequence shown here is derived from an EMBL/GenBank/DDBJ whole genome shotgun (WGS) entry which is preliminary data.</text>
</comment>
<protein>
    <recommendedName>
        <fullName evidence="6">BHLH domain-containing protein</fullName>
    </recommendedName>
</protein>
<dbReference type="InterPro" id="IPR036638">
    <property type="entry name" value="HLH_DNA-bd_sf"/>
</dbReference>
<dbReference type="GO" id="GO:0046983">
    <property type="term" value="F:protein dimerization activity"/>
    <property type="evidence" value="ECO:0007669"/>
    <property type="project" value="InterPro"/>
</dbReference>
<feature type="domain" description="BHLH" evidence="6">
    <location>
        <begin position="16"/>
        <end position="68"/>
    </location>
</feature>
<dbReference type="CDD" id="cd19684">
    <property type="entry name" value="bHLH_dnHLH_ID"/>
    <property type="match status" value="1"/>
</dbReference>
<keyword evidence="3" id="KW-0805">Transcription regulation</keyword>
<keyword evidence="5" id="KW-0539">Nucleus</keyword>
<dbReference type="Pfam" id="PF00010">
    <property type="entry name" value="HLH"/>
    <property type="match status" value="1"/>
</dbReference>
<dbReference type="PANTHER" id="PTHR11723:SF17">
    <property type="entry name" value="PROTEIN EXTRA-MACROCHAETAE"/>
    <property type="match status" value="1"/>
</dbReference>
<dbReference type="PROSITE" id="PS50888">
    <property type="entry name" value="BHLH"/>
    <property type="match status" value="1"/>
</dbReference>
<dbReference type="EMBL" id="JAZGQO010000008">
    <property type="protein sequence ID" value="KAK6179862.1"/>
    <property type="molecule type" value="Genomic_DNA"/>
</dbReference>
<dbReference type="PANTHER" id="PTHR11723">
    <property type="entry name" value="DNA-BINDING PROTEIN INHIBITOR"/>
    <property type="match status" value="1"/>
</dbReference>
<keyword evidence="2" id="KW-0678">Repressor</keyword>
<evidence type="ECO:0000256" key="4">
    <source>
        <dbReference type="ARBA" id="ARBA00023163"/>
    </source>
</evidence>